<dbReference type="eggNOG" id="KOG1591">
    <property type="taxonomic scope" value="Eukaryota"/>
</dbReference>
<name>F2USD5_SALR5</name>
<dbReference type="Proteomes" id="UP000007799">
    <property type="component" value="Unassembled WGS sequence"/>
</dbReference>
<feature type="domain" description="Fe2OG dioxygenase" evidence="7">
    <location>
        <begin position="147"/>
        <end position="251"/>
    </location>
</feature>
<dbReference type="GO" id="GO:0031418">
    <property type="term" value="F:L-ascorbic acid binding"/>
    <property type="evidence" value="ECO:0007669"/>
    <property type="project" value="InterPro"/>
</dbReference>
<dbReference type="InterPro" id="IPR005123">
    <property type="entry name" value="Oxoglu/Fe-dep_dioxygenase_dom"/>
</dbReference>
<keyword evidence="2" id="KW-0479">Metal-binding</keyword>
<dbReference type="InterPro" id="IPR006620">
    <property type="entry name" value="Pro_4_hyd_alph"/>
</dbReference>
<feature type="signal peptide" evidence="6">
    <location>
        <begin position="1"/>
        <end position="17"/>
    </location>
</feature>
<feature type="chain" id="PRO_5003288800" description="Fe2OG dioxygenase domain-containing protein" evidence="6">
    <location>
        <begin position="18"/>
        <end position="264"/>
    </location>
</feature>
<evidence type="ECO:0000256" key="5">
    <source>
        <dbReference type="ARBA" id="ARBA00023004"/>
    </source>
</evidence>
<keyword evidence="3" id="KW-0223">Dioxygenase</keyword>
<accession>F2USD5</accession>
<evidence type="ECO:0000256" key="6">
    <source>
        <dbReference type="SAM" id="SignalP"/>
    </source>
</evidence>
<dbReference type="InterPro" id="IPR044862">
    <property type="entry name" value="Pro_4_hyd_alph_FE2OG_OXY"/>
</dbReference>
<evidence type="ECO:0000256" key="3">
    <source>
        <dbReference type="ARBA" id="ARBA00022964"/>
    </source>
</evidence>
<dbReference type="Gene3D" id="2.60.120.620">
    <property type="entry name" value="q2cbj1_9rhob like domain"/>
    <property type="match status" value="1"/>
</dbReference>
<dbReference type="PROSITE" id="PS51471">
    <property type="entry name" value="FE2OG_OXY"/>
    <property type="match status" value="1"/>
</dbReference>
<dbReference type="GO" id="GO:0004656">
    <property type="term" value="F:procollagen-proline 4-dioxygenase activity"/>
    <property type="evidence" value="ECO:0007669"/>
    <property type="project" value="TreeGrafter"/>
</dbReference>
<dbReference type="InterPro" id="IPR045054">
    <property type="entry name" value="P4HA-like"/>
</dbReference>
<dbReference type="Pfam" id="PF13640">
    <property type="entry name" value="2OG-FeII_Oxy_3"/>
    <property type="match status" value="1"/>
</dbReference>
<dbReference type="PANTHER" id="PTHR10869:SF233">
    <property type="entry name" value="FE2OG DIOXYGENASE DOMAIN-CONTAINING PROTEIN"/>
    <property type="match status" value="1"/>
</dbReference>
<dbReference type="GeneID" id="16068441"/>
<evidence type="ECO:0000256" key="1">
    <source>
        <dbReference type="ARBA" id="ARBA00001961"/>
    </source>
</evidence>
<dbReference type="SMART" id="SM00702">
    <property type="entry name" value="P4Hc"/>
    <property type="match status" value="1"/>
</dbReference>
<keyword evidence="4" id="KW-0560">Oxidoreductase</keyword>
<dbReference type="STRING" id="946362.F2USD5"/>
<reference evidence="8" key="1">
    <citation type="submission" date="2009-08" db="EMBL/GenBank/DDBJ databases">
        <title>Annotation of Salpingoeca rosetta.</title>
        <authorList>
            <consortium name="The Broad Institute Genome Sequencing Platform"/>
            <person name="Russ C."/>
            <person name="Cuomo C."/>
            <person name="Burger G."/>
            <person name="Gray M.W."/>
            <person name="Holland P.W.H."/>
            <person name="King N."/>
            <person name="Lang F.B.F."/>
            <person name="Roger A.J."/>
            <person name="Ruiz-Trillo I."/>
            <person name="Young S.K."/>
            <person name="Zeng Q."/>
            <person name="Gargeya S."/>
            <person name="Alvarado L."/>
            <person name="Berlin A."/>
            <person name="Chapman S.B."/>
            <person name="Chen Z."/>
            <person name="Freedman E."/>
            <person name="Gellesch M."/>
            <person name="Goldberg J."/>
            <person name="Griggs A."/>
            <person name="Gujja S."/>
            <person name="Heilman E."/>
            <person name="Heiman D."/>
            <person name="Howarth C."/>
            <person name="Mehta T."/>
            <person name="Neiman D."/>
            <person name="Pearson M."/>
            <person name="Roberts A."/>
            <person name="Saif S."/>
            <person name="Shea T."/>
            <person name="Shenoy N."/>
            <person name="Sisk P."/>
            <person name="Stolte C."/>
            <person name="Sykes S."/>
            <person name="White J."/>
            <person name="Yandava C."/>
            <person name="Haas B."/>
            <person name="Nusbaum C."/>
            <person name="Birren B."/>
        </authorList>
    </citation>
    <scope>NUCLEOTIDE SEQUENCE [LARGE SCALE GENOMIC DNA]</scope>
    <source>
        <strain evidence="8">ATCC 50818</strain>
    </source>
</reference>
<dbReference type="RefSeq" id="XP_004987914.1">
    <property type="nucleotide sequence ID" value="XM_004987857.1"/>
</dbReference>
<dbReference type="KEGG" id="sre:PTSG_10986"/>
<dbReference type="PANTHER" id="PTHR10869">
    <property type="entry name" value="PROLYL 4-HYDROXYLASE ALPHA SUBUNIT"/>
    <property type="match status" value="1"/>
</dbReference>
<dbReference type="GO" id="GO:0005783">
    <property type="term" value="C:endoplasmic reticulum"/>
    <property type="evidence" value="ECO:0007669"/>
    <property type="project" value="TreeGrafter"/>
</dbReference>
<dbReference type="AlphaFoldDB" id="F2USD5"/>
<keyword evidence="6" id="KW-0732">Signal</keyword>
<organism evidence="9">
    <name type="scientific">Salpingoeca rosetta (strain ATCC 50818 / BSB-021)</name>
    <dbReference type="NCBI Taxonomy" id="946362"/>
    <lineage>
        <taxon>Eukaryota</taxon>
        <taxon>Choanoflagellata</taxon>
        <taxon>Craspedida</taxon>
        <taxon>Salpingoecidae</taxon>
        <taxon>Salpingoeca</taxon>
    </lineage>
</organism>
<protein>
    <recommendedName>
        <fullName evidence="7">Fe2OG dioxygenase domain-containing protein</fullName>
    </recommendedName>
</protein>
<sequence>MVSTNAVSGVLMVGTLAAFLAASTTLRDTPFSGTASTQHQQPFKPGEWGYADADWLRQHYNITMLSEDPPVIQFNNFISQERIDAILHFAKPKFARSTSGIEREVSNYRTSSTAWMLPDVLGNDPMQAHLKDMEEEIARIVRLPVENQEHFQVLQYQKNQYYKVHSDYIEEQRQQPCGIRVATFFLYLNDVEEGGGTRFPNLNLTVQPAKGNAVLWYSAYPNTTRMDSRTDHEAMPVAKGMKYGANKWIHIHDFVTPWANGKTV</sequence>
<dbReference type="GO" id="GO:0005506">
    <property type="term" value="F:iron ion binding"/>
    <property type="evidence" value="ECO:0007669"/>
    <property type="project" value="InterPro"/>
</dbReference>
<keyword evidence="9" id="KW-1185">Reference proteome</keyword>
<evidence type="ECO:0000313" key="9">
    <source>
        <dbReference type="Proteomes" id="UP000007799"/>
    </source>
</evidence>
<evidence type="ECO:0000256" key="2">
    <source>
        <dbReference type="ARBA" id="ARBA00022723"/>
    </source>
</evidence>
<evidence type="ECO:0000313" key="8">
    <source>
        <dbReference type="EMBL" id="EGD81044.1"/>
    </source>
</evidence>
<comment type="cofactor">
    <cofactor evidence="1">
        <name>L-ascorbate</name>
        <dbReference type="ChEBI" id="CHEBI:38290"/>
    </cofactor>
</comment>
<dbReference type="OMA" id="DRWLEVI"/>
<evidence type="ECO:0000259" key="7">
    <source>
        <dbReference type="PROSITE" id="PS51471"/>
    </source>
</evidence>
<keyword evidence="5" id="KW-0408">Iron</keyword>
<dbReference type="EMBL" id="GL832994">
    <property type="protein sequence ID" value="EGD81044.1"/>
    <property type="molecule type" value="Genomic_DNA"/>
</dbReference>
<evidence type="ECO:0000256" key="4">
    <source>
        <dbReference type="ARBA" id="ARBA00023002"/>
    </source>
</evidence>
<proteinExistence type="predicted"/>
<dbReference type="InParanoid" id="F2USD5"/>
<dbReference type="OrthoDB" id="407973at2759"/>
<gene>
    <name evidence="8" type="ORF">PTSG_10986</name>
</gene>